<proteinExistence type="predicted"/>
<keyword evidence="2" id="KW-1185">Reference proteome</keyword>
<gene>
    <name evidence="1" type="ORF">ACFFGV_08470</name>
</gene>
<comment type="caution">
    <text evidence="1">The sequence shown here is derived from an EMBL/GenBank/DDBJ whole genome shotgun (WGS) entry which is preliminary data.</text>
</comment>
<protein>
    <submittedName>
        <fullName evidence="1">DUF5107 domain-containing protein</fullName>
    </submittedName>
</protein>
<organism evidence="1 2">
    <name type="scientific">Pontibacillus salicampi</name>
    <dbReference type="NCBI Taxonomy" id="1449801"/>
    <lineage>
        <taxon>Bacteria</taxon>
        <taxon>Bacillati</taxon>
        <taxon>Bacillota</taxon>
        <taxon>Bacilli</taxon>
        <taxon>Bacillales</taxon>
        <taxon>Bacillaceae</taxon>
        <taxon>Pontibacillus</taxon>
    </lineage>
</organism>
<dbReference type="InterPro" id="IPR011013">
    <property type="entry name" value="Gal_mutarotase_sf_dom"/>
</dbReference>
<dbReference type="Pfam" id="PF01263">
    <property type="entry name" value="Aldose_epim"/>
    <property type="match status" value="1"/>
</dbReference>
<dbReference type="Gene3D" id="2.70.98.10">
    <property type="match status" value="1"/>
</dbReference>
<dbReference type="InterPro" id="IPR008183">
    <property type="entry name" value="Aldose_1/G6P_1-epimerase"/>
</dbReference>
<accession>A0ABV6LMX3</accession>
<dbReference type="SUPFAM" id="SSF74650">
    <property type="entry name" value="Galactose mutarotase-like"/>
    <property type="match status" value="1"/>
</dbReference>
<dbReference type="EMBL" id="JBHLTP010000005">
    <property type="protein sequence ID" value="MFC0523618.1"/>
    <property type="molecule type" value="Genomic_DNA"/>
</dbReference>
<evidence type="ECO:0000313" key="1">
    <source>
        <dbReference type="EMBL" id="MFC0523618.1"/>
    </source>
</evidence>
<sequence>MIRNEQFKGIQAYVLENEYLRCTFLPEYGGKLASYYDKQAAYEWLFQSKGEALTVPPYGAAFPEYDSSGFDEMFPGIDRGPHPNDWKEIPDHGEVWTLPWHVETVGETLYMEVSSPVFPYSLRKKVSLEENSLTFSYEAVNLGKKAFPFIWTPHALLNSTEASKIRVPSGMDQVMSVDAASLHLGEWGTHHSYPITTSLQTGEEHDLSLVAQREDQTIEKFYFVNTLQEGWCGVEQTDIQRQLIYRFPLEKVPYLGVWKTNGGYRGDYNFALEPCTGVYDDVYVAEKINKVSYIPVNGSYTWTFSMEVGGLA</sequence>
<dbReference type="RefSeq" id="WP_377346653.1">
    <property type="nucleotide sequence ID" value="NZ_JBHLTP010000005.1"/>
</dbReference>
<reference evidence="1 2" key="1">
    <citation type="submission" date="2024-09" db="EMBL/GenBank/DDBJ databases">
        <authorList>
            <person name="Sun Q."/>
            <person name="Mori K."/>
        </authorList>
    </citation>
    <scope>NUCLEOTIDE SEQUENCE [LARGE SCALE GENOMIC DNA]</scope>
    <source>
        <strain evidence="1 2">NCAIM B.02529</strain>
    </source>
</reference>
<name>A0ABV6LMX3_9BACI</name>
<dbReference type="Proteomes" id="UP001589836">
    <property type="component" value="Unassembled WGS sequence"/>
</dbReference>
<dbReference type="InterPro" id="IPR014718">
    <property type="entry name" value="GH-type_carb-bd"/>
</dbReference>
<evidence type="ECO:0000313" key="2">
    <source>
        <dbReference type="Proteomes" id="UP001589836"/>
    </source>
</evidence>